<dbReference type="Pfam" id="PF13466">
    <property type="entry name" value="STAS_2"/>
    <property type="match status" value="1"/>
</dbReference>
<dbReference type="CDD" id="cd07043">
    <property type="entry name" value="STAS_anti-anti-sigma_factors"/>
    <property type="match status" value="1"/>
</dbReference>
<organism evidence="6 7">
    <name type="scientific">Paractinoplanes globisporus</name>
    <dbReference type="NCBI Taxonomy" id="113565"/>
    <lineage>
        <taxon>Bacteria</taxon>
        <taxon>Bacillati</taxon>
        <taxon>Actinomycetota</taxon>
        <taxon>Actinomycetes</taxon>
        <taxon>Micromonosporales</taxon>
        <taxon>Micromonosporaceae</taxon>
        <taxon>Paractinoplanes</taxon>
    </lineage>
</organism>
<dbReference type="SUPFAM" id="SSF52091">
    <property type="entry name" value="SpoIIaa-like"/>
    <property type="match status" value="1"/>
</dbReference>
<evidence type="ECO:0000256" key="4">
    <source>
        <dbReference type="ARBA" id="ARBA00023163"/>
    </source>
</evidence>
<evidence type="ECO:0000256" key="3">
    <source>
        <dbReference type="ARBA" id="ARBA00023125"/>
    </source>
</evidence>
<evidence type="ECO:0000259" key="5">
    <source>
        <dbReference type="PROSITE" id="PS50801"/>
    </source>
</evidence>
<accession>A0ABW6WX54</accession>
<dbReference type="InterPro" id="IPR058548">
    <property type="entry name" value="MlaB-like_STAS"/>
</dbReference>
<dbReference type="CDD" id="cd06171">
    <property type="entry name" value="Sigma70_r4"/>
    <property type="match status" value="1"/>
</dbReference>
<evidence type="ECO:0000256" key="2">
    <source>
        <dbReference type="ARBA" id="ARBA00023082"/>
    </source>
</evidence>
<dbReference type="InterPro" id="IPR036513">
    <property type="entry name" value="STAS_dom_sf"/>
</dbReference>
<dbReference type="PANTHER" id="PTHR30385:SF4">
    <property type="entry name" value="RNA POLYMERASE SIGMA-E FACTOR"/>
    <property type="match status" value="1"/>
</dbReference>
<dbReference type="PANTHER" id="PTHR30385">
    <property type="entry name" value="SIGMA FACTOR F FLAGELLAR"/>
    <property type="match status" value="1"/>
</dbReference>
<dbReference type="InterPro" id="IPR013324">
    <property type="entry name" value="RNA_pol_sigma_r3/r4-like"/>
</dbReference>
<dbReference type="InterPro" id="IPR007630">
    <property type="entry name" value="RNA_pol_sigma70_r4"/>
</dbReference>
<dbReference type="EMBL" id="JBIAZU010000010">
    <property type="protein sequence ID" value="MFF5297149.1"/>
    <property type="molecule type" value="Genomic_DNA"/>
</dbReference>
<keyword evidence="1" id="KW-0805">Transcription regulation</keyword>
<evidence type="ECO:0000313" key="6">
    <source>
        <dbReference type="EMBL" id="MFF5297149.1"/>
    </source>
</evidence>
<name>A0ABW6WX54_9ACTN</name>
<feature type="domain" description="STAS" evidence="5">
    <location>
        <begin position="270"/>
        <end position="364"/>
    </location>
</feature>
<keyword evidence="7" id="KW-1185">Reference proteome</keyword>
<keyword evidence="4" id="KW-0804">Transcription</keyword>
<protein>
    <submittedName>
        <fullName evidence="6">Sigma-70 family RNA polymerase sigma factor</fullName>
    </submittedName>
</protein>
<comment type="caution">
    <text evidence="6">The sequence shown here is derived from an EMBL/GenBank/DDBJ whole genome shotgun (WGS) entry which is preliminary data.</text>
</comment>
<reference evidence="6 7" key="1">
    <citation type="submission" date="2024-10" db="EMBL/GenBank/DDBJ databases">
        <title>The Natural Products Discovery Center: Release of the First 8490 Sequenced Strains for Exploring Actinobacteria Biosynthetic Diversity.</title>
        <authorList>
            <person name="Kalkreuter E."/>
            <person name="Kautsar S.A."/>
            <person name="Yang D."/>
            <person name="Bader C.D."/>
            <person name="Teijaro C.N."/>
            <person name="Fluegel L."/>
            <person name="Davis C.M."/>
            <person name="Simpson J.R."/>
            <person name="Lauterbach L."/>
            <person name="Steele A.D."/>
            <person name="Gui C."/>
            <person name="Meng S."/>
            <person name="Li G."/>
            <person name="Viehrig K."/>
            <person name="Ye F."/>
            <person name="Su P."/>
            <person name="Kiefer A.F."/>
            <person name="Nichols A."/>
            <person name="Cepeda A.J."/>
            <person name="Yan W."/>
            <person name="Fan B."/>
            <person name="Jiang Y."/>
            <person name="Adhikari A."/>
            <person name="Zheng C.-J."/>
            <person name="Schuster L."/>
            <person name="Cowan T.M."/>
            <person name="Smanski M.J."/>
            <person name="Chevrette M.G."/>
            <person name="De Carvalho L.P.S."/>
            <person name="Shen B."/>
        </authorList>
    </citation>
    <scope>NUCLEOTIDE SEQUENCE [LARGE SCALE GENOMIC DNA]</scope>
    <source>
        <strain evidence="6 7">NPDC000087</strain>
    </source>
</reference>
<dbReference type="Pfam" id="PF04542">
    <property type="entry name" value="Sigma70_r2"/>
    <property type="match status" value="1"/>
</dbReference>
<dbReference type="SUPFAM" id="SSF88946">
    <property type="entry name" value="Sigma2 domain of RNA polymerase sigma factors"/>
    <property type="match status" value="1"/>
</dbReference>
<dbReference type="InterPro" id="IPR013325">
    <property type="entry name" value="RNA_pol_sigma_r2"/>
</dbReference>
<dbReference type="InterPro" id="IPR007624">
    <property type="entry name" value="RNA_pol_sigma70_r3"/>
</dbReference>
<dbReference type="RefSeq" id="WP_040433068.1">
    <property type="nucleotide sequence ID" value="NZ_JBIAZU010000010.1"/>
</dbReference>
<sequence length="364" mass="39534">MSRVDLDDLDELAAAYADAWTAATAARRGRLRNDLVCRCLPFAGRMARRYAGRGEPLEDLQQVARIGLINAVDRYDPGRGSFTAFAVVTVCGELKRHFRDKTWGLHVSRRLQGLCVDLRHATVTLTNALQREPTIEELAHHLDVSAEQIRQARLCGAAYTPVPLSSSTGHDGSLELDDALGDPDPDLEILTDKLAVTELVHQLPQRIRRMLALRFCGNLTQAQIAAEFNISQMQVSRLLARGLIWLRAAMLSDVPPPWTAGENPRCPDGIRIRIGRSKGAVTVRVTGEVDRATADQLRFGLHSAVVAAAHGRLVIDVSGMPLADGAAVAVLREAYRTAALAHVEVTLIAVPPHVAPVIATFGLA</sequence>
<dbReference type="Gene3D" id="3.30.750.24">
    <property type="entry name" value="STAS domain"/>
    <property type="match status" value="1"/>
</dbReference>
<dbReference type="InterPro" id="IPR014284">
    <property type="entry name" value="RNA_pol_sigma-70_dom"/>
</dbReference>
<dbReference type="NCBIfam" id="TIGR02937">
    <property type="entry name" value="sigma70-ECF"/>
    <property type="match status" value="1"/>
</dbReference>
<dbReference type="InterPro" id="IPR002645">
    <property type="entry name" value="STAS_dom"/>
</dbReference>
<dbReference type="SUPFAM" id="SSF88659">
    <property type="entry name" value="Sigma3 and sigma4 domains of RNA polymerase sigma factors"/>
    <property type="match status" value="2"/>
</dbReference>
<dbReference type="PROSITE" id="PS50801">
    <property type="entry name" value="STAS"/>
    <property type="match status" value="1"/>
</dbReference>
<dbReference type="Gene3D" id="1.20.120.1810">
    <property type="match status" value="1"/>
</dbReference>
<dbReference type="Gene3D" id="1.10.10.10">
    <property type="entry name" value="Winged helix-like DNA-binding domain superfamily/Winged helix DNA-binding domain"/>
    <property type="match status" value="2"/>
</dbReference>
<evidence type="ECO:0000256" key="1">
    <source>
        <dbReference type="ARBA" id="ARBA00023015"/>
    </source>
</evidence>
<dbReference type="InterPro" id="IPR007627">
    <property type="entry name" value="RNA_pol_sigma70_r2"/>
</dbReference>
<dbReference type="Pfam" id="PF04539">
    <property type="entry name" value="Sigma70_r3"/>
    <property type="match status" value="1"/>
</dbReference>
<keyword evidence="3" id="KW-0238">DNA-binding</keyword>
<keyword evidence="2" id="KW-0731">Sigma factor</keyword>
<proteinExistence type="predicted"/>
<evidence type="ECO:0000313" key="7">
    <source>
        <dbReference type="Proteomes" id="UP001602245"/>
    </source>
</evidence>
<dbReference type="Pfam" id="PF04545">
    <property type="entry name" value="Sigma70_r4"/>
    <property type="match status" value="1"/>
</dbReference>
<dbReference type="InterPro" id="IPR036388">
    <property type="entry name" value="WH-like_DNA-bd_sf"/>
</dbReference>
<dbReference type="Proteomes" id="UP001602245">
    <property type="component" value="Unassembled WGS sequence"/>
</dbReference>
<gene>
    <name evidence="6" type="ORF">ACFY35_47605</name>
</gene>